<evidence type="ECO:0000256" key="1">
    <source>
        <dbReference type="SAM" id="SignalP"/>
    </source>
</evidence>
<dbReference type="RefSeq" id="WP_242148246.1">
    <property type="nucleotide sequence ID" value="NZ_CP093379.1"/>
</dbReference>
<organism evidence="2 3">
    <name type="scientific">Ignatzschineria rhizosphaerae</name>
    <dbReference type="NCBI Taxonomy" id="2923279"/>
    <lineage>
        <taxon>Bacteria</taxon>
        <taxon>Pseudomonadati</taxon>
        <taxon>Pseudomonadota</taxon>
        <taxon>Gammaproteobacteria</taxon>
        <taxon>Cardiobacteriales</taxon>
        <taxon>Ignatzschineriaceae</taxon>
        <taxon>Ignatzschineria</taxon>
    </lineage>
</organism>
<dbReference type="Proteomes" id="UP000829542">
    <property type="component" value="Chromosome"/>
</dbReference>
<protein>
    <submittedName>
        <fullName evidence="2">Uncharacterized protein</fullName>
    </submittedName>
</protein>
<keyword evidence="3" id="KW-1185">Reference proteome</keyword>
<sequence>MKKIWGLMLSLLLCLQFSLATGPSIIISELVPLAINEKGDVLCKSRYSENRTGSHSHTATNYGLCIVKNGQVNPIPESDIHFAPDFSSPDYDEEFLKMEQQFQAVSFASDDLLVEDFYEDLLAEGFREIVLQDYLIEPVFSIKSFNKRWHTDYLKQPQAVLYNRELPRVYGDYEEDTLFLKVHQLYQIHNQIWLQYEDCPLDISVDCNQYDAISPDFYYADYGDEEAESEDFEPMGYEWKQKVTSVIFLPDVISQ</sequence>
<dbReference type="EMBL" id="CP093379">
    <property type="protein sequence ID" value="UNM95719.1"/>
    <property type="molecule type" value="Genomic_DNA"/>
</dbReference>
<accession>A0ABY3X1Z6</accession>
<feature type="signal peptide" evidence="1">
    <location>
        <begin position="1"/>
        <end position="20"/>
    </location>
</feature>
<evidence type="ECO:0000313" key="2">
    <source>
        <dbReference type="EMBL" id="UNM95719.1"/>
    </source>
</evidence>
<gene>
    <name evidence="2" type="ORF">MMG00_10925</name>
</gene>
<keyword evidence="1" id="KW-0732">Signal</keyword>
<name>A0ABY3X1Z6_9GAMM</name>
<reference evidence="2 3" key="1">
    <citation type="submission" date="2022-03" db="EMBL/GenBank/DDBJ databases">
        <title>Ignatzschineria rhizosphaerae HR5S32.</title>
        <authorList>
            <person name="Sun J.Q."/>
            <person name="Feng J.Y."/>
        </authorList>
    </citation>
    <scope>NUCLEOTIDE SEQUENCE [LARGE SCALE GENOMIC DNA]</scope>
    <source>
        <strain evidence="2 3">HR5S32</strain>
    </source>
</reference>
<feature type="chain" id="PRO_5046997111" evidence="1">
    <location>
        <begin position="21"/>
        <end position="255"/>
    </location>
</feature>
<proteinExistence type="predicted"/>
<evidence type="ECO:0000313" key="3">
    <source>
        <dbReference type="Proteomes" id="UP000829542"/>
    </source>
</evidence>